<organism evidence="4 5">
    <name type="scientific">Durusdinium trenchii</name>
    <dbReference type="NCBI Taxonomy" id="1381693"/>
    <lineage>
        <taxon>Eukaryota</taxon>
        <taxon>Sar</taxon>
        <taxon>Alveolata</taxon>
        <taxon>Dinophyceae</taxon>
        <taxon>Suessiales</taxon>
        <taxon>Symbiodiniaceae</taxon>
        <taxon>Durusdinium</taxon>
    </lineage>
</organism>
<dbReference type="PANTHER" id="PTHR46098:SF1">
    <property type="entry name" value="TRNA (CYTOSINE(38)-C(5))-METHYLTRANSFERASE"/>
    <property type="match status" value="1"/>
</dbReference>
<evidence type="ECO:0000256" key="3">
    <source>
        <dbReference type="ARBA" id="ARBA00022691"/>
    </source>
</evidence>
<accession>A0ABP0RE99</accession>
<evidence type="ECO:0000313" key="4">
    <source>
        <dbReference type="EMBL" id="CAK9098078.1"/>
    </source>
</evidence>
<dbReference type="InterPro" id="IPR029063">
    <property type="entry name" value="SAM-dependent_MTases_sf"/>
</dbReference>
<evidence type="ECO:0000256" key="2">
    <source>
        <dbReference type="ARBA" id="ARBA00022679"/>
    </source>
</evidence>
<dbReference type="Pfam" id="PF00145">
    <property type="entry name" value="DNA_methylase"/>
    <property type="match status" value="2"/>
</dbReference>
<protein>
    <submittedName>
        <fullName evidence="4">Modification methylase HaeII (M.HaeII) (Cytosine-specific methyltransferase HaeII)</fullName>
    </submittedName>
</protein>
<evidence type="ECO:0000313" key="5">
    <source>
        <dbReference type="Proteomes" id="UP001642464"/>
    </source>
</evidence>
<dbReference type="SUPFAM" id="SSF53335">
    <property type="entry name" value="S-adenosyl-L-methionine-dependent methyltransferases"/>
    <property type="match status" value="1"/>
</dbReference>
<dbReference type="Gene3D" id="3.90.120.10">
    <property type="entry name" value="DNA Methylase, subunit A, domain 2"/>
    <property type="match status" value="1"/>
</dbReference>
<dbReference type="InterPro" id="IPR001525">
    <property type="entry name" value="C5_MeTfrase"/>
</dbReference>
<keyword evidence="3" id="KW-0949">S-adenosyl-L-methionine</keyword>
<proteinExistence type="predicted"/>
<dbReference type="Proteomes" id="UP001642464">
    <property type="component" value="Unassembled WGS sequence"/>
</dbReference>
<keyword evidence="2" id="KW-0808">Transferase</keyword>
<evidence type="ECO:0000256" key="1">
    <source>
        <dbReference type="ARBA" id="ARBA00022603"/>
    </source>
</evidence>
<keyword evidence="5" id="KW-1185">Reference proteome</keyword>
<dbReference type="InterPro" id="IPR050750">
    <property type="entry name" value="C5-MTase"/>
</dbReference>
<dbReference type="PANTHER" id="PTHR46098">
    <property type="entry name" value="TRNA (CYTOSINE(38)-C(5))-METHYLTRANSFERASE"/>
    <property type="match status" value="1"/>
</dbReference>
<gene>
    <name evidence="4" type="ORF">SCF082_LOCUS45999</name>
</gene>
<name>A0ABP0RE99_9DINO</name>
<dbReference type="GO" id="GO:0008168">
    <property type="term" value="F:methyltransferase activity"/>
    <property type="evidence" value="ECO:0007669"/>
    <property type="project" value="UniProtKB-KW"/>
</dbReference>
<dbReference type="EMBL" id="CAXAMM010041226">
    <property type="protein sequence ID" value="CAK9098078.1"/>
    <property type="molecule type" value="Genomic_DNA"/>
</dbReference>
<dbReference type="Gene3D" id="3.40.50.150">
    <property type="entry name" value="Vaccinia Virus protein VP39"/>
    <property type="match status" value="2"/>
</dbReference>
<sequence length="306" mass="33697">MVEQTKTTIKIASDCSGVGTDAFAAAELGLTFRSVFASEIDASCRQVLRNHCDRPERILKAAGIGDKVSHDIDLYTVGMPCQPYSSAGKRQGRLDKRCLDAYKKFIKTIKDAKLKAKPSVPAYRLKTFVLNSLSFGLAQHRERVYILGVRQRASGLKRPLPKNPTPKISKKPELAKFLRPLTVSPGDRQLKSKTAKKNFRWASKTYTGASEAVVDCGAGKEFRQVREGATPTITRARGASRSVFLLKERRYLTLHELELLQGFKKINWPKGIPKTKRGAMIGNATSVPVLAAAMRAVLVAGGLLKK</sequence>
<reference evidence="4 5" key="1">
    <citation type="submission" date="2024-02" db="EMBL/GenBank/DDBJ databases">
        <authorList>
            <person name="Chen Y."/>
            <person name="Shah S."/>
            <person name="Dougan E. K."/>
            <person name="Thang M."/>
            <person name="Chan C."/>
        </authorList>
    </citation>
    <scope>NUCLEOTIDE SEQUENCE [LARGE SCALE GENOMIC DNA]</scope>
</reference>
<dbReference type="GO" id="GO:0032259">
    <property type="term" value="P:methylation"/>
    <property type="evidence" value="ECO:0007669"/>
    <property type="project" value="UniProtKB-KW"/>
</dbReference>
<keyword evidence="1 4" id="KW-0489">Methyltransferase</keyword>
<comment type="caution">
    <text evidence="4">The sequence shown here is derived from an EMBL/GenBank/DDBJ whole genome shotgun (WGS) entry which is preliminary data.</text>
</comment>